<evidence type="ECO:0000256" key="6">
    <source>
        <dbReference type="ARBA" id="ARBA00023295"/>
    </source>
</evidence>
<name>A0ABD3CUF1_9LAMI</name>
<reference evidence="12" key="1">
    <citation type="journal article" date="2024" name="IScience">
        <title>Strigolactones Initiate the Formation of Haustorium-like Structures in Castilleja.</title>
        <authorList>
            <person name="Buerger M."/>
            <person name="Peterson D."/>
            <person name="Chory J."/>
        </authorList>
    </citation>
    <scope>NUCLEOTIDE SEQUENCE [LARGE SCALE GENOMIC DNA]</scope>
</reference>
<dbReference type="Pfam" id="PF00295">
    <property type="entry name" value="Glyco_hydro_28"/>
    <property type="match status" value="1"/>
</dbReference>
<dbReference type="Gene3D" id="2.160.20.10">
    <property type="entry name" value="Single-stranded right-handed beta-helix, Pectin lyase-like"/>
    <property type="match status" value="1"/>
</dbReference>
<protein>
    <recommendedName>
        <fullName evidence="13">Polygalacturonase</fullName>
    </recommendedName>
</protein>
<dbReference type="InterPro" id="IPR000743">
    <property type="entry name" value="Glyco_hydro_28"/>
</dbReference>
<keyword evidence="12" id="KW-1185">Reference proteome</keyword>
<evidence type="ECO:0000256" key="7">
    <source>
        <dbReference type="ARBA" id="ARBA00023316"/>
    </source>
</evidence>
<evidence type="ECO:0008006" key="13">
    <source>
        <dbReference type="Google" id="ProtNLM"/>
    </source>
</evidence>
<keyword evidence="4" id="KW-0964">Secreted</keyword>
<sequence>MMKNIWIWVLLMAMVARTLASDFDVRKYGAKADGKSDDSMAISNAWKEACKSSSPSQVVIPKGTYLVGPIKIQGPCQAPITIQANQARFVAPADISKFKSQNGWFAFQSINGFTLLGGIFDGQGDIAWKKNDCAKTGKCGSLPINLSLHKITNSRFQDVTSLDSKLFHMNVLNCKNLTLERIKISAPEESLNTDGIHIGRSNGINITDGDIKTGDDCVSIGDGSQQINIEKVRCGPGHGIAVGSLGKYPNEEPVIGITVSNCTITNTMNGVRVKTWPASPSDGIARSLHFKDIIMNNVGTPILIDQEYCPYDQCKKEVPSKVKISDVSFENIRGTSSSKLAVQIRCSKGYPCDNVVMSNINLGYHGKDGSATSECANVKPKLTGHLFPPACAVSTT</sequence>
<dbReference type="GO" id="GO:0004553">
    <property type="term" value="F:hydrolase activity, hydrolyzing O-glycosyl compounds"/>
    <property type="evidence" value="ECO:0007669"/>
    <property type="project" value="UniProtKB-ARBA"/>
</dbReference>
<evidence type="ECO:0000256" key="9">
    <source>
        <dbReference type="RuleBase" id="RU361169"/>
    </source>
</evidence>
<keyword evidence="7" id="KW-0961">Cell wall biogenesis/degradation</keyword>
<gene>
    <name evidence="11" type="ORF">CASFOL_022367</name>
</gene>
<dbReference type="SUPFAM" id="SSF51126">
    <property type="entry name" value="Pectin lyase-like"/>
    <property type="match status" value="1"/>
</dbReference>
<dbReference type="PANTHER" id="PTHR31375">
    <property type="match status" value="1"/>
</dbReference>
<comment type="similarity">
    <text evidence="2 9">Belongs to the glycosyl hydrolase 28 family.</text>
</comment>
<accession>A0ABD3CUF1</accession>
<evidence type="ECO:0000256" key="2">
    <source>
        <dbReference type="ARBA" id="ARBA00008834"/>
    </source>
</evidence>
<feature type="active site" evidence="8">
    <location>
        <position position="238"/>
    </location>
</feature>
<organism evidence="11 12">
    <name type="scientific">Castilleja foliolosa</name>
    <dbReference type="NCBI Taxonomy" id="1961234"/>
    <lineage>
        <taxon>Eukaryota</taxon>
        <taxon>Viridiplantae</taxon>
        <taxon>Streptophyta</taxon>
        <taxon>Embryophyta</taxon>
        <taxon>Tracheophyta</taxon>
        <taxon>Spermatophyta</taxon>
        <taxon>Magnoliopsida</taxon>
        <taxon>eudicotyledons</taxon>
        <taxon>Gunneridae</taxon>
        <taxon>Pentapetalae</taxon>
        <taxon>asterids</taxon>
        <taxon>lamiids</taxon>
        <taxon>Lamiales</taxon>
        <taxon>Orobanchaceae</taxon>
        <taxon>Pedicularideae</taxon>
        <taxon>Castillejinae</taxon>
        <taxon>Castilleja</taxon>
    </lineage>
</organism>
<dbReference type="Proteomes" id="UP001632038">
    <property type="component" value="Unassembled WGS sequence"/>
</dbReference>
<keyword evidence="10" id="KW-0732">Signal</keyword>
<comment type="caution">
    <text evidence="11">The sequence shown here is derived from an EMBL/GenBank/DDBJ whole genome shotgun (WGS) entry which is preliminary data.</text>
</comment>
<evidence type="ECO:0000256" key="4">
    <source>
        <dbReference type="ARBA" id="ARBA00022525"/>
    </source>
</evidence>
<comment type="subcellular location">
    <subcellularLocation>
        <location evidence="1">Secreted</location>
        <location evidence="1">Cell wall</location>
    </subcellularLocation>
</comment>
<dbReference type="InterPro" id="IPR011050">
    <property type="entry name" value="Pectin_lyase_fold/virulence"/>
</dbReference>
<feature type="chain" id="PRO_5044783049" description="Polygalacturonase" evidence="10">
    <location>
        <begin position="21"/>
        <end position="396"/>
    </location>
</feature>
<dbReference type="AlphaFoldDB" id="A0ABD3CUF1"/>
<evidence type="ECO:0000313" key="11">
    <source>
        <dbReference type="EMBL" id="KAL3633605.1"/>
    </source>
</evidence>
<keyword evidence="5 9" id="KW-0378">Hydrolase</keyword>
<dbReference type="GO" id="GO:0071555">
    <property type="term" value="P:cell wall organization"/>
    <property type="evidence" value="ECO:0007669"/>
    <property type="project" value="UniProtKB-KW"/>
</dbReference>
<dbReference type="EMBL" id="JAVIJP010000029">
    <property type="protein sequence ID" value="KAL3633605.1"/>
    <property type="molecule type" value="Genomic_DNA"/>
</dbReference>
<dbReference type="SMART" id="SM00710">
    <property type="entry name" value="PbH1"/>
    <property type="match status" value="4"/>
</dbReference>
<feature type="signal peptide" evidence="10">
    <location>
        <begin position="1"/>
        <end position="20"/>
    </location>
</feature>
<evidence type="ECO:0000256" key="1">
    <source>
        <dbReference type="ARBA" id="ARBA00004191"/>
    </source>
</evidence>
<dbReference type="InterPro" id="IPR012334">
    <property type="entry name" value="Pectin_lyas_fold"/>
</dbReference>
<dbReference type="PROSITE" id="PS00502">
    <property type="entry name" value="POLYGALACTURONASE"/>
    <property type="match status" value="1"/>
</dbReference>
<evidence type="ECO:0000256" key="5">
    <source>
        <dbReference type="ARBA" id="ARBA00022801"/>
    </source>
</evidence>
<dbReference type="FunFam" id="2.160.20.10:FF:000004">
    <property type="entry name" value="Pectin lyase-like superfamily protein"/>
    <property type="match status" value="1"/>
</dbReference>
<keyword evidence="3" id="KW-0134">Cell wall</keyword>
<evidence type="ECO:0000256" key="3">
    <source>
        <dbReference type="ARBA" id="ARBA00022512"/>
    </source>
</evidence>
<keyword evidence="6 9" id="KW-0326">Glycosidase</keyword>
<evidence type="ECO:0000256" key="10">
    <source>
        <dbReference type="SAM" id="SignalP"/>
    </source>
</evidence>
<dbReference type="InterPro" id="IPR006626">
    <property type="entry name" value="PbH1"/>
</dbReference>
<evidence type="ECO:0000256" key="8">
    <source>
        <dbReference type="PROSITE-ProRule" id="PRU10052"/>
    </source>
</evidence>
<proteinExistence type="inferred from homology"/>
<evidence type="ECO:0000313" key="12">
    <source>
        <dbReference type="Proteomes" id="UP001632038"/>
    </source>
</evidence>